<dbReference type="SUPFAM" id="SSF53335">
    <property type="entry name" value="S-adenosyl-L-methionine-dependent methyltransferases"/>
    <property type="match status" value="1"/>
</dbReference>
<feature type="binding site" evidence="4">
    <location>
        <position position="333"/>
    </location>
    <ligand>
        <name>S-adenosyl-L-methionine</name>
        <dbReference type="ChEBI" id="CHEBI:59789"/>
    </ligand>
</feature>
<dbReference type="PANTHER" id="PTHR11061">
    <property type="entry name" value="RNA M5U METHYLTRANSFERASE"/>
    <property type="match status" value="1"/>
</dbReference>
<feature type="active site" description="Nucleophile" evidence="4">
    <location>
        <position position="430"/>
    </location>
</feature>
<dbReference type="CDD" id="cd02440">
    <property type="entry name" value="AdoMet_MTases"/>
    <property type="match status" value="1"/>
</dbReference>
<evidence type="ECO:0000256" key="2">
    <source>
        <dbReference type="ARBA" id="ARBA00022679"/>
    </source>
</evidence>
<feature type="active site" evidence="5">
    <location>
        <position position="430"/>
    </location>
</feature>
<evidence type="ECO:0000256" key="4">
    <source>
        <dbReference type="PROSITE-ProRule" id="PRU01024"/>
    </source>
</evidence>
<dbReference type="FunFam" id="3.40.50.150:FF:000009">
    <property type="entry name" value="23S rRNA (Uracil(1939)-C(5))-methyltransferase RlmD"/>
    <property type="match status" value="1"/>
</dbReference>
<organism evidence="7 8">
    <name type="scientific">Mangrovivirga cuniculi</name>
    <dbReference type="NCBI Taxonomy" id="2715131"/>
    <lineage>
        <taxon>Bacteria</taxon>
        <taxon>Pseudomonadati</taxon>
        <taxon>Bacteroidota</taxon>
        <taxon>Cytophagia</taxon>
        <taxon>Cytophagales</taxon>
        <taxon>Mangrovivirgaceae</taxon>
        <taxon>Mangrovivirga</taxon>
    </lineage>
</organism>
<reference evidence="7 8" key="1">
    <citation type="submission" date="2018-04" db="EMBL/GenBank/DDBJ databases">
        <title>Complete genome uncultured novel isolate.</title>
        <authorList>
            <person name="Merlino G."/>
        </authorList>
    </citation>
    <scope>NUCLEOTIDE SEQUENCE [LARGE SCALE GENOMIC DNA]</scope>
    <source>
        <strain evidence="8">R1DC9</strain>
    </source>
</reference>
<dbReference type="Gene3D" id="3.40.50.150">
    <property type="entry name" value="Vaccinia Virus protein VP39"/>
    <property type="match status" value="1"/>
</dbReference>
<name>A0A4D7K6L9_9BACT</name>
<dbReference type="InterPro" id="IPR030391">
    <property type="entry name" value="MeTrfase_TrmA_CS"/>
</dbReference>
<dbReference type="RefSeq" id="WP_137091992.1">
    <property type="nucleotide sequence ID" value="NZ_CP028923.1"/>
</dbReference>
<evidence type="ECO:0000313" key="7">
    <source>
        <dbReference type="EMBL" id="QCK16404.1"/>
    </source>
</evidence>
<protein>
    <submittedName>
        <fullName evidence="7">23S rRNA (Uracil(1939)-C(5))-methyltransferase RlmD</fullName>
    </submittedName>
</protein>
<comment type="similarity">
    <text evidence="4">Belongs to the class I-like SAM-binding methyltransferase superfamily. RNA M5U methyltransferase family.</text>
</comment>
<dbReference type="PANTHER" id="PTHR11061:SF30">
    <property type="entry name" value="TRNA (URACIL(54)-C(5))-METHYLTRANSFERASE"/>
    <property type="match status" value="1"/>
</dbReference>
<dbReference type="InterPro" id="IPR029063">
    <property type="entry name" value="SAM-dependent_MTases_sf"/>
</dbReference>
<dbReference type="InterPro" id="IPR010280">
    <property type="entry name" value="U5_MeTrfase_fam"/>
</dbReference>
<dbReference type="AlphaFoldDB" id="A0A4D7K6L9"/>
<dbReference type="GO" id="GO:0070041">
    <property type="term" value="F:rRNA (uridine-C5-)-methyltransferase activity"/>
    <property type="evidence" value="ECO:0007669"/>
    <property type="project" value="TreeGrafter"/>
</dbReference>
<feature type="binding site" evidence="4">
    <location>
        <position position="403"/>
    </location>
    <ligand>
        <name>S-adenosyl-L-methionine</name>
        <dbReference type="ChEBI" id="CHEBI:59789"/>
    </ligand>
</feature>
<dbReference type="Gene3D" id="2.40.50.1070">
    <property type="match status" value="1"/>
</dbReference>
<keyword evidence="3 4" id="KW-0949">S-adenosyl-L-methionine</keyword>
<keyword evidence="1 4" id="KW-0489">Methyltransferase</keyword>
<dbReference type="OrthoDB" id="9804590at2"/>
<dbReference type="Pfam" id="PF05958">
    <property type="entry name" value="tRNA_U5-meth_tr"/>
    <property type="match status" value="1"/>
</dbReference>
<feature type="binding site" evidence="4">
    <location>
        <position position="354"/>
    </location>
    <ligand>
        <name>S-adenosyl-L-methionine</name>
        <dbReference type="ChEBI" id="CHEBI:59789"/>
    </ligand>
</feature>
<dbReference type="Proteomes" id="UP000298616">
    <property type="component" value="Chromosome"/>
</dbReference>
<dbReference type="Pfam" id="PF01938">
    <property type="entry name" value="TRAM"/>
    <property type="match status" value="1"/>
</dbReference>
<dbReference type="InterPro" id="IPR030390">
    <property type="entry name" value="MeTrfase_TrmA_AS"/>
</dbReference>
<dbReference type="SUPFAM" id="SSF50249">
    <property type="entry name" value="Nucleic acid-binding proteins"/>
    <property type="match status" value="1"/>
</dbReference>
<evidence type="ECO:0000256" key="5">
    <source>
        <dbReference type="PROSITE-ProRule" id="PRU10015"/>
    </source>
</evidence>
<feature type="domain" description="TRAM" evidence="6">
    <location>
        <begin position="1"/>
        <end position="60"/>
    </location>
</feature>
<feature type="binding site" evidence="4">
    <location>
        <position position="304"/>
    </location>
    <ligand>
        <name>S-adenosyl-L-methionine</name>
        <dbReference type="ChEBI" id="CHEBI:59789"/>
    </ligand>
</feature>
<dbReference type="PROSITE" id="PS01230">
    <property type="entry name" value="TRMA_1"/>
    <property type="match status" value="1"/>
</dbReference>
<accession>A0A4D7K6L9</accession>
<gene>
    <name evidence="7" type="ORF">DCC35_17525</name>
</gene>
<sequence>MGRKSRIIDSLEITGIADKGRGVGRTANKVVFVDGAVPGDIVKVKVNKNKPSYAEGKVLANLSPSPFREEAFCEHFRLCGGCKWQDLAYEKQLEFKHVQVVESFKRIGGVQDVEIESPLGSAKTTFYRNKLEYTFSNQRWLEEDEIASEEDLDRNGVGFHIPGRHDRVVDVKKCWLQTESSNEIRNALRDFSIENDLSYYDFKSHTGLLRNLIIRTSSIGELMVIVQFGEDQPEKIKLVMEFLKNEFSEITSLQYIVNLKKNETFFDQEVIVYHGKPDIEERMPLGKGSDEYLSFMISPKSFYQTNSDQAFELYNLAREFADLNGDEVVYDLYTGTGTIANFVASSAKKVVGIEYVEAAVEDARVNSSNNDVDNTVFYAGDMKDLLNKDMFEKEGYPDTVITDPPRAGMHKDVVSALLEAQPKRIVYVSCNPATQARDIALLADKYEVKRIKPVDMFPHTHHIENVALLDLK</sequence>
<evidence type="ECO:0000256" key="3">
    <source>
        <dbReference type="ARBA" id="ARBA00022691"/>
    </source>
</evidence>
<dbReference type="InterPro" id="IPR002792">
    <property type="entry name" value="TRAM_dom"/>
</dbReference>
<dbReference type="KEGG" id="fpf:DCC35_17525"/>
<dbReference type="GO" id="GO:0070475">
    <property type="term" value="P:rRNA base methylation"/>
    <property type="evidence" value="ECO:0007669"/>
    <property type="project" value="TreeGrafter"/>
</dbReference>
<dbReference type="EMBL" id="CP028923">
    <property type="protein sequence ID" value="QCK16404.1"/>
    <property type="molecule type" value="Genomic_DNA"/>
</dbReference>
<evidence type="ECO:0000256" key="1">
    <source>
        <dbReference type="ARBA" id="ARBA00022603"/>
    </source>
</evidence>
<evidence type="ECO:0000259" key="6">
    <source>
        <dbReference type="PROSITE" id="PS50926"/>
    </source>
</evidence>
<dbReference type="InterPro" id="IPR012340">
    <property type="entry name" value="NA-bd_OB-fold"/>
</dbReference>
<dbReference type="PROSITE" id="PS01231">
    <property type="entry name" value="TRMA_2"/>
    <property type="match status" value="1"/>
</dbReference>
<dbReference type="Gene3D" id="2.40.50.140">
    <property type="entry name" value="Nucleic acid-binding proteins"/>
    <property type="match status" value="1"/>
</dbReference>
<evidence type="ECO:0000313" key="8">
    <source>
        <dbReference type="Proteomes" id="UP000298616"/>
    </source>
</evidence>
<keyword evidence="2 4" id="KW-0808">Transferase</keyword>
<keyword evidence="8" id="KW-1185">Reference proteome</keyword>
<proteinExistence type="inferred from homology"/>
<dbReference type="PROSITE" id="PS51687">
    <property type="entry name" value="SAM_MT_RNA_M5U"/>
    <property type="match status" value="1"/>
</dbReference>
<dbReference type="NCBIfam" id="TIGR00479">
    <property type="entry name" value="rumA"/>
    <property type="match status" value="1"/>
</dbReference>
<dbReference type="PROSITE" id="PS50926">
    <property type="entry name" value="TRAM"/>
    <property type="match status" value="1"/>
</dbReference>